<evidence type="ECO:0000313" key="2">
    <source>
        <dbReference type="Proteomes" id="UP000789396"/>
    </source>
</evidence>
<gene>
    <name evidence="1" type="ORF">RFULGI_LOCUS18622</name>
</gene>
<organism evidence="1 2">
    <name type="scientific">Racocetra fulgida</name>
    <dbReference type="NCBI Taxonomy" id="60492"/>
    <lineage>
        <taxon>Eukaryota</taxon>
        <taxon>Fungi</taxon>
        <taxon>Fungi incertae sedis</taxon>
        <taxon>Mucoromycota</taxon>
        <taxon>Glomeromycotina</taxon>
        <taxon>Glomeromycetes</taxon>
        <taxon>Diversisporales</taxon>
        <taxon>Gigasporaceae</taxon>
        <taxon>Racocetra</taxon>
    </lineage>
</organism>
<feature type="non-terminal residue" evidence="1">
    <location>
        <position position="61"/>
    </location>
</feature>
<feature type="non-terminal residue" evidence="1">
    <location>
        <position position="1"/>
    </location>
</feature>
<proteinExistence type="predicted"/>
<dbReference type="AlphaFoldDB" id="A0A9N9PBV2"/>
<accession>A0A9N9PBV2</accession>
<dbReference type="Proteomes" id="UP000789396">
    <property type="component" value="Unassembled WGS sequence"/>
</dbReference>
<protein>
    <submittedName>
        <fullName evidence="1">20127_t:CDS:1</fullName>
    </submittedName>
</protein>
<name>A0A9N9PBV2_9GLOM</name>
<keyword evidence="2" id="KW-1185">Reference proteome</keyword>
<sequence>NPIQEPIVQQDTLILQQTLSLSSSTTNPYKRSRRTTTKAEKMILAQLFELGDTVSENEIQK</sequence>
<reference evidence="1" key="1">
    <citation type="submission" date="2021-06" db="EMBL/GenBank/DDBJ databases">
        <authorList>
            <person name="Kallberg Y."/>
            <person name="Tangrot J."/>
            <person name="Rosling A."/>
        </authorList>
    </citation>
    <scope>NUCLEOTIDE SEQUENCE</scope>
    <source>
        <strain evidence="1">IN212</strain>
    </source>
</reference>
<comment type="caution">
    <text evidence="1">The sequence shown here is derived from an EMBL/GenBank/DDBJ whole genome shotgun (WGS) entry which is preliminary data.</text>
</comment>
<dbReference type="EMBL" id="CAJVPZ010083180">
    <property type="protein sequence ID" value="CAG8809747.1"/>
    <property type="molecule type" value="Genomic_DNA"/>
</dbReference>
<evidence type="ECO:0000313" key="1">
    <source>
        <dbReference type="EMBL" id="CAG8809747.1"/>
    </source>
</evidence>